<dbReference type="NCBIfam" id="TIGR00225">
    <property type="entry name" value="prc"/>
    <property type="match status" value="1"/>
</dbReference>
<dbReference type="SMART" id="SM00245">
    <property type="entry name" value="TSPc"/>
    <property type="match status" value="1"/>
</dbReference>
<dbReference type="InterPro" id="IPR036034">
    <property type="entry name" value="PDZ_sf"/>
</dbReference>
<dbReference type="InterPro" id="IPR002477">
    <property type="entry name" value="Peptidoglycan-bd-like"/>
</dbReference>
<dbReference type="SMART" id="SM00228">
    <property type="entry name" value="PDZ"/>
    <property type="match status" value="1"/>
</dbReference>
<keyword evidence="8" id="KW-1185">Reference proteome</keyword>
<dbReference type="EMBL" id="JARYZI010000010">
    <property type="protein sequence ID" value="MDH8679253.1"/>
    <property type="molecule type" value="Genomic_DNA"/>
</dbReference>
<evidence type="ECO:0000256" key="5">
    <source>
        <dbReference type="RuleBase" id="RU004404"/>
    </source>
</evidence>
<dbReference type="InterPro" id="IPR001478">
    <property type="entry name" value="PDZ"/>
</dbReference>
<evidence type="ECO:0000259" key="6">
    <source>
        <dbReference type="PROSITE" id="PS50106"/>
    </source>
</evidence>
<organism evidence="7 8">
    <name type="scientific">Fusibacter bizertensis</name>
    <dbReference type="NCBI Taxonomy" id="1488331"/>
    <lineage>
        <taxon>Bacteria</taxon>
        <taxon>Bacillati</taxon>
        <taxon>Bacillota</taxon>
        <taxon>Clostridia</taxon>
        <taxon>Eubacteriales</taxon>
        <taxon>Eubacteriales Family XII. Incertae Sedis</taxon>
        <taxon>Fusibacter</taxon>
    </lineage>
</organism>
<dbReference type="Gene3D" id="3.90.226.10">
    <property type="entry name" value="2-enoyl-CoA Hydratase, Chain A, domain 1"/>
    <property type="match status" value="1"/>
</dbReference>
<dbReference type="InterPro" id="IPR036366">
    <property type="entry name" value="PGBDSf"/>
</dbReference>
<dbReference type="InterPro" id="IPR036365">
    <property type="entry name" value="PGBD-like_sf"/>
</dbReference>
<accession>A0ABT6NFQ0</accession>
<comment type="similarity">
    <text evidence="1 5">Belongs to the peptidase S41A family.</text>
</comment>
<dbReference type="SUPFAM" id="SSF52096">
    <property type="entry name" value="ClpP/crotonase"/>
    <property type="match status" value="1"/>
</dbReference>
<dbReference type="PROSITE" id="PS50106">
    <property type="entry name" value="PDZ"/>
    <property type="match status" value="1"/>
</dbReference>
<dbReference type="SUPFAM" id="SSF47090">
    <property type="entry name" value="PGBD-like"/>
    <property type="match status" value="1"/>
</dbReference>
<dbReference type="PANTHER" id="PTHR32060">
    <property type="entry name" value="TAIL-SPECIFIC PROTEASE"/>
    <property type="match status" value="1"/>
</dbReference>
<dbReference type="Pfam" id="PF22694">
    <property type="entry name" value="CtpB_N-like"/>
    <property type="match status" value="1"/>
</dbReference>
<evidence type="ECO:0000256" key="4">
    <source>
        <dbReference type="ARBA" id="ARBA00022825"/>
    </source>
</evidence>
<keyword evidence="3 5" id="KW-0378">Hydrolase</keyword>
<feature type="domain" description="PDZ" evidence="6">
    <location>
        <begin position="138"/>
        <end position="203"/>
    </location>
</feature>
<evidence type="ECO:0000313" key="8">
    <source>
        <dbReference type="Proteomes" id="UP001158045"/>
    </source>
</evidence>
<dbReference type="Gene3D" id="1.10.101.10">
    <property type="entry name" value="PGBD-like superfamily/PGBD"/>
    <property type="match status" value="1"/>
</dbReference>
<dbReference type="Gene3D" id="3.30.750.44">
    <property type="match status" value="1"/>
</dbReference>
<dbReference type="Pfam" id="PF01471">
    <property type="entry name" value="PG_binding_1"/>
    <property type="match status" value="1"/>
</dbReference>
<gene>
    <name evidence="7" type="ORF">QE109_13935</name>
</gene>
<name>A0ABT6NFQ0_9FIRM</name>
<evidence type="ECO:0000256" key="3">
    <source>
        <dbReference type="ARBA" id="ARBA00022801"/>
    </source>
</evidence>
<dbReference type="CDD" id="cd07560">
    <property type="entry name" value="Peptidase_S41_CPP"/>
    <property type="match status" value="1"/>
</dbReference>
<reference evidence="7 8" key="1">
    <citation type="submission" date="2023-04" db="EMBL/GenBank/DDBJ databases">
        <title>Fusibacter bizertensis strain WBS, isolated from littoral bottom sediments of the Arctic seas - biochemical and genomic analysis.</title>
        <authorList>
            <person name="Brioukhanov A.L."/>
        </authorList>
    </citation>
    <scope>NUCLEOTIDE SEQUENCE [LARGE SCALE GENOMIC DNA]</scope>
    <source>
        <strain evidence="7 8">WBS</strain>
    </source>
</reference>
<dbReference type="InterPro" id="IPR055210">
    <property type="entry name" value="CtpA/B_N"/>
</dbReference>
<evidence type="ECO:0000256" key="1">
    <source>
        <dbReference type="ARBA" id="ARBA00009179"/>
    </source>
</evidence>
<dbReference type="InterPro" id="IPR041489">
    <property type="entry name" value="PDZ_6"/>
</dbReference>
<evidence type="ECO:0000256" key="2">
    <source>
        <dbReference type="ARBA" id="ARBA00022670"/>
    </source>
</evidence>
<comment type="caution">
    <text evidence="7">The sequence shown here is derived from an EMBL/GenBank/DDBJ whole genome shotgun (WGS) entry which is preliminary data.</text>
</comment>
<keyword evidence="2 5" id="KW-0645">Protease</keyword>
<dbReference type="Proteomes" id="UP001158045">
    <property type="component" value="Unassembled WGS sequence"/>
</dbReference>
<proteinExistence type="inferred from homology"/>
<protein>
    <submittedName>
        <fullName evidence="7">S41 family peptidase</fullName>
    </submittedName>
</protein>
<dbReference type="InterPro" id="IPR005151">
    <property type="entry name" value="Tail-specific_protease"/>
</dbReference>
<dbReference type="InterPro" id="IPR004447">
    <property type="entry name" value="Peptidase_S41A"/>
</dbReference>
<dbReference type="Gene3D" id="2.30.42.10">
    <property type="match status" value="1"/>
</dbReference>
<dbReference type="Pfam" id="PF17820">
    <property type="entry name" value="PDZ_6"/>
    <property type="match status" value="1"/>
</dbReference>
<dbReference type="CDD" id="cd06782">
    <property type="entry name" value="cpPDZ_CPP-like"/>
    <property type="match status" value="1"/>
</dbReference>
<dbReference type="SUPFAM" id="SSF50156">
    <property type="entry name" value="PDZ domain-like"/>
    <property type="match status" value="1"/>
</dbReference>
<dbReference type="RefSeq" id="WP_281095146.1">
    <property type="nucleotide sequence ID" value="NZ_JARYZI010000010.1"/>
</dbReference>
<sequence>MTKARTGKKDPKVLLMEKKLRKQRRSKMLKSVLAIFLALLLVGMALAPVFSQTVTVEPYREGGHILVSDQEIKITAASDTGADVGYHDFIDFMMEMVQSSYYKDVDKQDLIEGAYKGIFGVLDPYSTYFTPSEYESFNTSIEGEFSGIGASITEGKNGYVEVVAPIKDTPADRAGLQPGDMITEIDGVDAAGFTTEKAVTLIRGEKGKAVKLTIKRPGLEDLLYFNIVRDTIIVKSVNYEMLDGGVGYIQIIEFGSKTNAEFDAAMAFMANKDVKQLVVDVRNNPGGLLDTAIHVSDYFIPAGKQIVKIDYKGSNDRTYRATTAKAPMDVAVLVNGGSASASEIFSGSIQQTGSGVVIGTNSFGKGTVQNLMPLTNGGGIKLTIAEYLLNGDYHVHGVGIKPDIEVKAPVRMTDELMASLAPVNPRAGAISLNVYGVQQRLELLGYDIVADGQYGPASKAIVKQFQALHGLTASGLLTTQTIEEITKALVSDEAKSYDPQLEAALDYFKK</sequence>
<dbReference type="PANTHER" id="PTHR32060:SF30">
    <property type="entry name" value="CARBOXY-TERMINAL PROCESSING PROTEASE CTPA"/>
    <property type="match status" value="1"/>
</dbReference>
<keyword evidence="4 5" id="KW-0720">Serine protease</keyword>
<dbReference type="Pfam" id="PF03572">
    <property type="entry name" value="Peptidase_S41"/>
    <property type="match status" value="1"/>
</dbReference>
<dbReference type="InterPro" id="IPR029045">
    <property type="entry name" value="ClpP/crotonase-like_dom_sf"/>
</dbReference>
<evidence type="ECO:0000313" key="7">
    <source>
        <dbReference type="EMBL" id="MDH8679253.1"/>
    </source>
</evidence>